<keyword evidence="1" id="KW-1133">Transmembrane helix</keyword>
<keyword evidence="1" id="KW-0812">Transmembrane</keyword>
<dbReference type="Proteomes" id="UP000433652">
    <property type="component" value="Unassembled WGS sequence"/>
</dbReference>
<dbReference type="RefSeq" id="WP_159791577.1">
    <property type="nucleotide sequence ID" value="NZ_WTYM01000023.1"/>
</dbReference>
<protein>
    <recommendedName>
        <fullName evidence="2">PilZ domain-containing protein</fullName>
    </recommendedName>
</protein>
<dbReference type="OrthoDB" id="9795572at2"/>
<name>A0A6I4STL1_9SPHN</name>
<comment type="caution">
    <text evidence="3">The sequence shown here is derived from an EMBL/GenBank/DDBJ whole genome shotgun (WGS) entry which is preliminary data.</text>
</comment>
<gene>
    <name evidence="3" type="ORF">GRI89_01710</name>
</gene>
<dbReference type="Pfam" id="PF07238">
    <property type="entry name" value="PilZ"/>
    <property type="match status" value="1"/>
</dbReference>
<feature type="domain" description="PilZ" evidence="2">
    <location>
        <begin position="38"/>
        <end position="122"/>
    </location>
</feature>
<evidence type="ECO:0000313" key="3">
    <source>
        <dbReference type="EMBL" id="MXO58260.1"/>
    </source>
</evidence>
<keyword evidence="4" id="KW-1185">Reference proteome</keyword>
<evidence type="ECO:0000256" key="1">
    <source>
        <dbReference type="SAM" id="Phobius"/>
    </source>
</evidence>
<keyword evidence="1" id="KW-0472">Membrane</keyword>
<organism evidence="3 4">
    <name type="scientific">Croceibacterium salegens</name>
    <dbReference type="NCBI Taxonomy" id="1737568"/>
    <lineage>
        <taxon>Bacteria</taxon>
        <taxon>Pseudomonadati</taxon>
        <taxon>Pseudomonadota</taxon>
        <taxon>Alphaproteobacteria</taxon>
        <taxon>Sphingomonadales</taxon>
        <taxon>Erythrobacteraceae</taxon>
        <taxon>Croceibacterium</taxon>
    </lineage>
</organism>
<evidence type="ECO:0000259" key="2">
    <source>
        <dbReference type="Pfam" id="PF07238"/>
    </source>
</evidence>
<evidence type="ECO:0000313" key="4">
    <source>
        <dbReference type="Proteomes" id="UP000433652"/>
    </source>
</evidence>
<dbReference type="SUPFAM" id="SSF141371">
    <property type="entry name" value="PilZ domain-like"/>
    <property type="match status" value="1"/>
</dbReference>
<dbReference type="InterPro" id="IPR009875">
    <property type="entry name" value="PilZ_domain"/>
</dbReference>
<reference evidence="3 4" key="1">
    <citation type="submission" date="2019-12" db="EMBL/GenBank/DDBJ databases">
        <title>Genomic-based taxomic classification of the family Erythrobacteraceae.</title>
        <authorList>
            <person name="Xu L."/>
        </authorList>
    </citation>
    <scope>NUCLEOTIDE SEQUENCE [LARGE SCALE GENOMIC DNA]</scope>
    <source>
        <strain evidence="3 4">MCCC 1K01500</strain>
    </source>
</reference>
<feature type="transmembrane region" description="Helical" evidence="1">
    <location>
        <begin position="162"/>
        <end position="184"/>
    </location>
</feature>
<dbReference type="GO" id="GO:0035438">
    <property type="term" value="F:cyclic-di-GMP binding"/>
    <property type="evidence" value="ECO:0007669"/>
    <property type="project" value="InterPro"/>
</dbReference>
<sequence length="186" mass="20654">MKAAIYDAKGSFMRVRATLELWEDVERSLSTNTVQGPQRRERLRRPLKLSTMAETQLAERDCVIVRDISESGLLLEADPHALSNDDGLEIYLPEKGLVKVQVVWRSGRFFGCQFNEPISVGTVSAALLRSDSISTLKNLPDNSKVQGTNSSYSGTLEPQLNFLIAFLLSLALWVAGAFAAYLYAIR</sequence>
<dbReference type="AlphaFoldDB" id="A0A6I4STL1"/>
<accession>A0A6I4STL1</accession>
<proteinExistence type="predicted"/>
<dbReference type="EMBL" id="WTYM01000023">
    <property type="protein sequence ID" value="MXO58260.1"/>
    <property type="molecule type" value="Genomic_DNA"/>
</dbReference>